<comment type="caution">
    <text evidence="10">The sequence shown here is derived from an EMBL/GenBank/DDBJ whole genome shotgun (WGS) entry which is preliminary data.</text>
</comment>
<feature type="transmembrane region" description="Helical" evidence="8">
    <location>
        <begin position="212"/>
        <end position="238"/>
    </location>
</feature>
<keyword evidence="6 8" id="KW-1133">Transmembrane helix</keyword>
<reference evidence="10 11" key="1">
    <citation type="journal article" date="2015" name="Genome Biol. Evol.">
        <title>The genome of winter moth (Operophtera brumata) provides a genomic perspective on sexual dimorphism and phenology.</title>
        <authorList>
            <person name="Derks M.F."/>
            <person name="Smit S."/>
            <person name="Salis L."/>
            <person name="Schijlen E."/>
            <person name="Bossers A."/>
            <person name="Mateman C."/>
            <person name="Pijl A.S."/>
            <person name="de Ridder D."/>
            <person name="Groenen M.A."/>
            <person name="Visser M.E."/>
            <person name="Megens H.J."/>
        </authorList>
    </citation>
    <scope>NUCLEOTIDE SEQUENCE [LARGE SCALE GENOMIC DNA]</scope>
    <source>
        <strain evidence="10">WM2013NL</strain>
        <tissue evidence="10">Head and thorax</tissue>
    </source>
</reference>
<evidence type="ECO:0000313" key="10">
    <source>
        <dbReference type="EMBL" id="KOB74188.1"/>
    </source>
</evidence>
<dbReference type="InterPro" id="IPR005829">
    <property type="entry name" value="Sugar_transporter_CS"/>
</dbReference>
<dbReference type="Gene3D" id="1.20.1250.20">
    <property type="entry name" value="MFS general substrate transporter like domains"/>
    <property type="match status" value="1"/>
</dbReference>
<dbReference type="AlphaFoldDB" id="A0A0L7LF84"/>
<accession>A0A0L7LF84</accession>
<feature type="transmembrane region" description="Helical" evidence="8">
    <location>
        <begin position="277"/>
        <end position="299"/>
    </location>
</feature>
<feature type="transmembrane region" description="Helical" evidence="8">
    <location>
        <begin position="104"/>
        <end position="123"/>
    </location>
</feature>
<dbReference type="SUPFAM" id="SSF103473">
    <property type="entry name" value="MFS general substrate transporter"/>
    <property type="match status" value="1"/>
</dbReference>
<dbReference type="InterPro" id="IPR050549">
    <property type="entry name" value="MFS_Trehalose_Transporter"/>
</dbReference>
<feature type="transmembrane region" description="Helical" evidence="8">
    <location>
        <begin position="370"/>
        <end position="390"/>
    </location>
</feature>
<dbReference type="STRING" id="104452.A0A0L7LF84"/>
<dbReference type="EMBL" id="JTDY01001327">
    <property type="protein sequence ID" value="KOB74188.1"/>
    <property type="molecule type" value="Genomic_DNA"/>
</dbReference>
<proteinExistence type="predicted"/>
<comment type="subcellular location">
    <subcellularLocation>
        <location evidence="1">Cell membrane</location>
        <topology evidence="1">Multi-pass membrane protein</topology>
    </subcellularLocation>
</comment>
<sequence length="407" mass="44072">MGQILVGYGLGWTAPVIPKLQDPDQTPLPNVISDQGASWIGSLLFIGTITGASICLLSFLVLALANNLAMIFTGRILMGLGTGIIFVVNLVYIGEIASTHIRGILLTATGIFGTFGTLIIYSVGPYVPYSVTGYLGVAITLVYISGIFFIPETPLFLVLRGDEEKAKEILTYLGREEDIGKIVSSKQELSDDRKTNNNQWSEIFSVRSNRKALFITLSLNILQQMSGVIAVIFFATTIFELADSSVEPNIATIIIGITQIAASSVTPFFVERSGRKSLLLFSTAACCLSLGVLGTYFYLDGVNSPLAASVKWLPLLTLIVFFLSYDLGKSIIKRWLTSSTGSTVTITIGWLVGFVVATAFGYMIQLGPYFAFWFYAAACAAAFAFTVIFVPETRGKSLAEIQHMLSQ</sequence>
<gene>
    <name evidence="10" type="ORF">OBRU01_09485</name>
</gene>
<dbReference type="GO" id="GO:0005886">
    <property type="term" value="C:plasma membrane"/>
    <property type="evidence" value="ECO:0007669"/>
    <property type="project" value="UniProtKB-SubCell"/>
</dbReference>
<feature type="transmembrane region" description="Helical" evidence="8">
    <location>
        <begin position="43"/>
        <end position="65"/>
    </location>
</feature>
<feature type="transmembrane region" description="Helical" evidence="8">
    <location>
        <begin position="340"/>
        <end position="364"/>
    </location>
</feature>
<evidence type="ECO:0000256" key="4">
    <source>
        <dbReference type="ARBA" id="ARBA00022597"/>
    </source>
</evidence>
<organism evidence="10 11">
    <name type="scientific">Operophtera brumata</name>
    <name type="common">Winter moth</name>
    <name type="synonym">Phalaena brumata</name>
    <dbReference type="NCBI Taxonomy" id="104452"/>
    <lineage>
        <taxon>Eukaryota</taxon>
        <taxon>Metazoa</taxon>
        <taxon>Ecdysozoa</taxon>
        <taxon>Arthropoda</taxon>
        <taxon>Hexapoda</taxon>
        <taxon>Insecta</taxon>
        <taxon>Pterygota</taxon>
        <taxon>Neoptera</taxon>
        <taxon>Endopterygota</taxon>
        <taxon>Lepidoptera</taxon>
        <taxon>Glossata</taxon>
        <taxon>Ditrysia</taxon>
        <taxon>Geometroidea</taxon>
        <taxon>Geometridae</taxon>
        <taxon>Larentiinae</taxon>
        <taxon>Operophtera</taxon>
    </lineage>
</organism>
<evidence type="ECO:0000256" key="1">
    <source>
        <dbReference type="ARBA" id="ARBA00004651"/>
    </source>
</evidence>
<dbReference type="InterPro" id="IPR020846">
    <property type="entry name" value="MFS_dom"/>
</dbReference>
<feature type="transmembrane region" description="Helical" evidence="8">
    <location>
        <begin position="250"/>
        <end position="270"/>
    </location>
</feature>
<evidence type="ECO:0000256" key="6">
    <source>
        <dbReference type="ARBA" id="ARBA00022989"/>
    </source>
</evidence>
<feature type="transmembrane region" description="Helical" evidence="8">
    <location>
        <begin position="311"/>
        <end position="328"/>
    </location>
</feature>
<evidence type="ECO:0000256" key="2">
    <source>
        <dbReference type="ARBA" id="ARBA00022448"/>
    </source>
</evidence>
<protein>
    <recommendedName>
        <fullName evidence="9">Major facilitator superfamily (MFS) profile domain-containing protein</fullName>
    </recommendedName>
</protein>
<dbReference type="PANTHER" id="PTHR48021">
    <property type="match status" value="1"/>
</dbReference>
<dbReference type="FunFam" id="1.20.1250.20:FF:000218">
    <property type="entry name" value="facilitated trehalose transporter Tret1"/>
    <property type="match status" value="1"/>
</dbReference>
<name>A0A0L7LF84_OPEBR</name>
<evidence type="ECO:0000313" key="11">
    <source>
        <dbReference type="Proteomes" id="UP000037510"/>
    </source>
</evidence>
<keyword evidence="5 8" id="KW-0812">Transmembrane</keyword>
<keyword evidence="4" id="KW-0762">Sugar transport</keyword>
<feature type="transmembrane region" description="Helical" evidence="8">
    <location>
        <begin position="129"/>
        <end position="150"/>
    </location>
</feature>
<evidence type="ECO:0000256" key="3">
    <source>
        <dbReference type="ARBA" id="ARBA00022475"/>
    </source>
</evidence>
<dbReference type="Pfam" id="PF00083">
    <property type="entry name" value="Sugar_tr"/>
    <property type="match status" value="1"/>
</dbReference>
<evidence type="ECO:0000256" key="5">
    <source>
        <dbReference type="ARBA" id="ARBA00022692"/>
    </source>
</evidence>
<keyword evidence="11" id="KW-1185">Reference proteome</keyword>
<keyword evidence="3" id="KW-1003">Cell membrane</keyword>
<dbReference type="InterPro" id="IPR005828">
    <property type="entry name" value="MFS_sugar_transport-like"/>
</dbReference>
<dbReference type="PROSITE" id="PS50850">
    <property type="entry name" value="MFS"/>
    <property type="match status" value="1"/>
</dbReference>
<dbReference type="GO" id="GO:0022857">
    <property type="term" value="F:transmembrane transporter activity"/>
    <property type="evidence" value="ECO:0007669"/>
    <property type="project" value="InterPro"/>
</dbReference>
<evidence type="ECO:0000259" key="9">
    <source>
        <dbReference type="PROSITE" id="PS50850"/>
    </source>
</evidence>
<feature type="domain" description="Major facilitator superfamily (MFS) profile" evidence="9">
    <location>
        <begin position="1"/>
        <end position="394"/>
    </location>
</feature>
<dbReference type="InterPro" id="IPR036259">
    <property type="entry name" value="MFS_trans_sf"/>
</dbReference>
<keyword evidence="2" id="KW-0813">Transport</keyword>
<dbReference type="Proteomes" id="UP000037510">
    <property type="component" value="Unassembled WGS sequence"/>
</dbReference>
<evidence type="ECO:0000256" key="7">
    <source>
        <dbReference type="ARBA" id="ARBA00023136"/>
    </source>
</evidence>
<evidence type="ECO:0000256" key="8">
    <source>
        <dbReference type="SAM" id="Phobius"/>
    </source>
</evidence>
<dbReference type="PROSITE" id="PS00217">
    <property type="entry name" value="SUGAR_TRANSPORT_2"/>
    <property type="match status" value="1"/>
</dbReference>
<keyword evidence="7 8" id="KW-0472">Membrane</keyword>
<dbReference type="PANTHER" id="PTHR48021:SF47">
    <property type="entry name" value="GH17672P"/>
    <property type="match status" value="1"/>
</dbReference>
<feature type="transmembrane region" description="Helical" evidence="8">
    <location>
        <begin position="71"/>
        <end position="92"/>
    </location>
</feature>